<protein>
    <recommendedName>
        <fullName evidence="2">SGNH hydrolase-type esterase domain-containing protein</fullName>
    </recommendedName>
</protein>
<dbReference type="Proteomes" id="UP001152607">
    <property type="component" value="Unassembled WGS sequence"/>
</dbReference>
<reference evidence="3" key="1">
    <citation type="submission" date="2023-01" db="EMBL/GenBank/DDBJ databases">
        <authorList>
            <person name="Van Ghelder C."/>
            <person name="Rancurel C."/>
        </authorList>
    </citation>
    <scope>NUCLEOTIDE SEQUENCE</scope>
    <source>
        <strain evidence="3">CNCM I-4278</strain>
    </source>
</reference>
<evidence type="ECO:0000256" key="1">
    <source>
        <dbReference type="SAM" id="SignalP"/>
    </source>
</evidence>
<dbReference type="SUPFAM" id="SSF52266">
    <property type="entry name" value="SGNH hydrolase"/>
    <property type="match status" value="1"/>
</dbReference>
<evidence type="ECO:0000259" key="2">
    <source>
        <dbReference type="Pfam" id="PF13472"/>
    </source>
</evidence>
<keyword evidence="4" id="KW-1185">Reference proteome</keyword>
<dbReference type="InterPro" id="IPR036514">
    <property type="entry name" value="SGNH_hydro_sf"/>
</dbReference>
<dbReference type="OrthoDB" id="21678at2759"/>
<feature type="domain" description="SGNH hydrolase-type esterase" evidence="2">
    <location>
        <begin position="50"/>
        <end position="292"/>
    </location>
</feature>
<dbReference type="PANTHER" id="PTHR37981:SF1">
    <property type="entry name" value="SGNH HYDROLASE-TYPE ESTERASE DOMAIN-CONTAINING PROTEIN"/>
    <property type="match status" value="1"/>
</dbReference>
<feature type="signal peptide" evidence="1">
    <location>
        <begin position="1"/>
        <end position="20"/>
    </location>
</feature>
<organism evidence="3 4">
    <name type="scientific">Periconia digitata</name>
    <dbReference type="NCBI Taxonomy" id="1303443"/>
    <lineage>
        <taxon>Eukaryota</taxon>
        <taxon>Fungi</taxon>
        <taxon>Dikarya</taxon>
        <taxon>Ascomycota</taxon>
        <taxon>Pezizomycotina</taxon>
        <taxon>Dothideomycetes</taxon>
        <taxon>Pleosporomycetidae</taxon>
        <taxon>Pleosporales</taxon>
        <taxon>Massarineae</taxon>
        <taxon>Periconiaceae</taxon>
        <taxon>Periconia</taxon>
    </lineage>
</organism>
<name>A0A9W4XQ68_9PLEO</name>
<dbReference type="InterPro" id="IPR013830">
    <property type="entry name" value="SGNH_hydro"/>
</dbReference>
<sequence length="558" mass="62761">MTVFGQYFPTFLVLLGQSNALALPSSDWEVESPANIFPRDPFQVHTYASLGESFASGPSAGDSYDNTQCRRYKKAFGPQVAEDNRLQGPKPVDFSFIACSGSRTRHIYEDSPGSKREKSQASQLKDKNPDLVTLSIGGNDIGFVELLDRCVYRFYQNKINTCGGCNWWFLPFDDCTNDCNSAMKTVGERIDKNDFSEGLTLAIKSILENAPRTKLFVTGYPEFWNDKTDYCDGVSFKLNCPENNVLPLIKARRQGMNYLTWKLNDKIKTIINNWPTGADIHYVDVNAKFKDHRFCEEGVREPSYRNPNIWFYPLEYWTGGTVQTFDGKGKDIPSGDCNQYLYDDQADYIMCLMAKGVVDENTSLDFNNMTNNVPGDEKGLSTQSNKGYPDWVARVFHPNINGMSAYRDAIIEAYNNYSPRVATLPKGKALAIGMMSIVNSHSRGATVDNNWHFYLTKIGHGVECDEKSDLVQEISSQGPSDTKVADDVKEVPFPGGSFKLDVGGQECEYKSDGTNPGRLFCKERQVECKEDTRRKDKDGAKKCSSSRQTFQTSVFCEF</sequence>
<evidence type="ECO:0000313" key="3">
    <source>
        <dbReference type="EMBL" id="CAI6339618.1"/>
    </source>
</evidence>
<dbReference type="Pfam" id="PF13472">
    <property type="entry name" value="Lipase_GDSL_2"/>
    <property type="match status" value="1"/>
</dbReference>
<accession>A0A9W4XQ68</accession>
<comment type="caution">
    <text evidence="3">The sequence shown here is derived from an EMBL/GenBank/DDBJ whole genome shotgun (WGS) entry which is preliminary data.</text>
</comment>
<feature type="chain" id="PRO_5040941365" description="SGNH hydrolase-type esterase domain-containing protein" evidence="1">
    <location>
        <begin position="21"/>
        <end position="558"/>
    </location>
</feature>
<dbReference type="CDD" id="cd01823">
    <property type="entry name" value="SEST_like"/>
    <property type="match status" value="1"/>
</dbReference>
<gene>
    <name evidence="3" type="ORF">PDIGIT_LOCUS12781</name>
</gene>
<dbReference type="PANTHER" id="PTHR37981">
    <property type="entry name" value="LIPASE 2"/>
    <property type="match status" value="1"/>
</dbReference>
<evidence type="ECO:0000313" key="4">
    <source>
        <dbReference type="Proteomes" id="UP001152607"/>
    </source>
</evidence>
<dbReference type="InterPro" id="IPR037460">
    <property type="entry name" value="SEST-like"/>
</dbReference>
<dbReference type="AlphaFoldDB" id="A0A9W4XQ68"/>
<dbReference type="GO" id="GO:0006629">
    <property type="term" value="P:lipid metabolic process"/>
    <property type="evidence" value="ECO:0007669"/>
    <property type="project" value="TreeGrafter"/>
</dbReference>
<proteinExistence type="predicted"/>
<dbReference type="Gene3D" id="3.40.50.1110">
    <property type="entry name" value="SGNH hydrolase"/>
    <property type="match status" value="1"/>
</dbReference>
<dbReference type="GO" id="GO:0016788">
    <property type="term" value="F:hydrolase activity, acting on ester bonds"/>
    <property type="evidence" value="ECO:0007669"/>
    <property type="project" value="InterPro"/>
</dbReference>
<dbReference type="EMBL" id="CAOQHR010000009">
    <property type="protein sequence ID" value="CAI6339618.1"/>
    <property type="molecule type" value="Genomic_DNA"/>
</dbReference>
<keyword evidence="1" id="KW-0732">Signal</keyword>